<feature type="region of interest" description="Disordered" evidence="1">
    <location>
        <begin position="1"/>
        <end position="52"/>
    </location>
</feature>
<evidence type="ECO:0000313" key="3">
    <source>
        <dbReference type="EMBL" id="KAK1746904.1"/>
    </source>
</evidence>
<name>A0AAD8YI03_9STRA</name>
<protein>
    <recommendedName>
        <fullName evidence="5">Sulfotransferase domain-containing protein</fullName>
    </recommendedName>
</protein>
<dbReference type="SUPFAM" id="SSF52540">
    <property type="entry name" value="P-loop containing nucleoside triphosphate hydrolases"/>
    <property type="match status" value="1"/>
</dbReference>
<gene>
    <name evidence="3" type="ORF">QTG54_002248</name>
</gene>
<comment type="caution">
    <text evidence="3">The sequence shown here is derived from an EMBL/GenBank/DDBJ whole genome shotgun (WGS) entry which is preliminary data.</text>
</comment>
<dbReference type="AlphaFoldDB" id="A0AAD8YI03"/>
<organism evidence="3 4">
    <name type="scientific">Skeletonema marinoi</name>
    <dbReference type="NCBI Taxonomy" id="267567"/>
    <lineage>
        <taxon>Eukaryota</taxon>
        <taxon>Sar</taxon>
        <taxon>Stramenopiles</taxon>
        <taxon>Ochrophyta</taxon>
        <taxon>Bacillariophyta</taxon>
        <taxon>Coscinodiscophyceae</taxon>
        <taxon>Thalassiosirophycidae</taxon>
        <taxon>Thalassiosirales</taxon>
        <taxon>Skeletonemataceae</taxon>
        <taxon>Skeletonema</taxon>
        <taxon>Skeletonema marinoi-dohrnii complex</taxon>
    </lineage>
</organism>
<keyword evidence="4" id="KW-1185">Reference proteome</keyword>
<accession>A0AAD8YI03</accession>
<evidence type="ECO:0008006" key="5">
    <source>
        <dbReference type="Google" id="ProtNLM"/>
    </source>
</evidence>
<keyword evidence="2" id="KW-0472">Membrane</keyword>
<evidence type="ECO:0000313" key="4">
    <source>
        <dbReference type="Proteomes" id="UP001224775"/>
    </source>
</evidence>
<dbReference type="Gene3D" id="3.40.50.300">
    <property type="entry name" value="P-loop containing nucleotide triphosphate hydrolases"/>
    <property type="match status" value="1"/>
</dbReference>
<evidence type="ECO:0000256" key="1">
    <source>
        <dbReference type="SAM" id="MobiDB-lite"/>
    </source>
</evidence>
<dbReference type="InterPro" id="IPR027417">
    <property type="entry name" value="P-loop_NTPase"/>
</dbReference>
<dbReference type="Proteomes" id="UP001224775">
    <property type="component" value="Unassembled WGS sequence"/>
</dbReference>
<keyword evidence="2" id="KW-0812">Transmembrane</keyword>
<feature type="compositionally biased region" description="Polar residues" evidence="1">
    <location>
        <begin position="21"/>
        <end position="34"/>
    </location>
</feature>
<sequence length="530" mass="60788">MQNGHHTLRVSNLHRVAAQPPSDNDSLSTVSYDDSNARRNKRRPRRSSAQPTRRAFGTSILMNGMFQKLLLLLIAVVLFDIVFFWDAFGDEIDSQGPEAGIHKLHDKNRIDSALQSISSKLHAINEAKVNTNNNDVGLLSDKDKILELEHEVEIWKGRYEMAVSSLHDPDMLPLQNSINDEDAQVMANELSVADLQEEKKHRARNVERYGVDDHIVKILTAANVEIDEELAEQLPTWDDIVSMYGDKPIIHGLDTCQTYRDTVKPEARMLGPAGMFNTGTNLLFELMKVNCNIKEARNVPSVDPLLPIKYREPRRNGMRWQAPWGKHNPPTTHRGRNVAKAWGKGITQTDFFPVVLIKDPYSWMGSQCRHKYTAFWGHDENHCPNLIRWRVRDKDETAFVRVKYALEWAQYESLLDMWNKWYEEWDEQTFPHLTTRFEDLLFHGEEVTRAACDCVGGEFTDNFKYVEGSAKPQLTVHKGSNGLVKAMLQYGDPSKRLTGFSDRDRTYASKNMDMELMNKYAYVPPILPAS</sequence>
<keyword evidence="2" id="KW-1133">Transmembrane helix</keyword>
<feature type="transmembrane region" description="Helical" evidence="2">
    <location>
        <begin position="69"/>
        <end position="88"/>
    </location>
</feature>
<dbReference type="EMBL" id="JATAAI010000003">
    <property type="protein sequence ID" value="KAK1746904.1"/>
    <property type="molecule type" value="Genomic_DNA"/>
</dbReference>
<reference evidence="3" key="1">
    <citation type="submission" date="2023-06" db="EMBL/GenBank/DDBJ databases">
        <title>Survivors Of The Sea: Transcriptome response of Skeletonema marinoi to long-term dormancy.</title>
        <authorList>
            <person name="Pinder M.I.M."/>
            <person name="Kourtchenko O."/>
            <person name="Robertson E.K."/>
            <person name="Larsson T."/>
            <person name="Maumus F."/>
            <person name="Osuna-Cruz C.M."/>
            <person name="Vancaester E."/>
            <person name="Stenow R."/>
            <person name="Vandepoele K."/>
            <person name="Ploug H."/>
            <person name="Bruchert V."/>
            <person name="Godhe A."/>
            <person name="Topel M."/>
        </authorList>
    </citation>
    <scope>NUCLEOTIDE SEQUENCE</scope>
    <source>
        <strain evidence="3">R05AC</strain>
    </source>
</reference>
<proteinExistence type="predicted"/>
<evidence type="ECO:0000256" key="2">
    <source>
        <dbReference type="SAM" id="Phobius"/>
    </source>
</evidence>